<dbReference type="EMBL" id="JBHSOA010000087">
    <property type="protein sequence ID" value="MFC5856011.1"/>
    <property type="molecule type" value="Genomic_DNA"/>
</dbReference>
<feature type="domain" description="Tn3 transposase DDE" evidence="5">
    <location>
        <begin position="595"/>
        <end position="979"/>
    </location>
</feature>
<accession>A0ABW1E6Q0</accession>
<evidence type="ECO:0000256" key="2">
    <source>
        <dbReference type="ARBA" id="ARBA00022578"/>
    </source>
</evidence>
<reference evidence="8" key="1">
    <citation type="journal article" date="2019" name="Int. J. Syst. Evol. Microbiol.">
        <title>The Global Catalogue of Microorganisms (GCM) 10K type strain sequencing project: providing services to taxonomists for standard genome sequencing and annotation.</title>
        <authorList>
            <consortium name="The Broad Institute Genomics Platform"/>
            <consortium name="The Broad Institute Genome Sequencing Center for Infectious Disease"/>
            <person name="Wu L."/>
            <person name="Ma J."/>
        </authorList>
    </citation>
    <scope>NUCLEOTIDE SEQUENCE [LARGE SCALE GENOMIC DNA]</scope>
    <source>
        <strain evidence="8">JCM 10411</strain>
    </source>
</reference>
<dbReference type="RefSeq" id="WP_381370000.1">
    <property type="nucleotide sequence ID" value="NZ_JBHSOA010000087.1"/>
</dbReference>
<evidence type="ECO:0000313" key="8">
    <source>
        <dbReference type="Proteomes" id="UP001596180"/>
    </source>
</evidence>
<dbReference type="NCBIfam" id="NF033527">
    <property type="entry name" value="transpos_Tn3"/>
    <property type="match status" value="1"/>
</dbReference>
<evidence type="ECO:0000256" key="1">
    <source>
        <dbReference type="ARBA" id="ARBA00009402"/>
    </source>
</evidence>
<dbReference type="InterPro" id="IPR025296">
    <property type="entry name" value="DUF4158"/>
</dbReference>
<keyword evidence="4" id="KW-0233">DNA recombination</keyword>
<comment type="caution">
    <text evidence="7">The sequence shown here is derived from an EMBL/GenBank/DDBJ whole genome shotgun (WGS) entry which is preliminary data.</text>
</comment>
<dbReference type="InterPro" id="IPR047653">
    <property type="entry name" value="Tn3-like_transpos"/>
</dbReference>
<evidence type="ECO:0000256" key="3">
    <source>
        <dbReference type="ARBA" id="ARBA00023125"/>
    </source>
</evidence>
<name>A0ABW1E6Q0_9ACTN</name>
<comment type="similarity">
    <text evidence="1">Belongs to the transposase 7 family.</text>
</comment>
<protein>
    <submittedName>
        <fullName evidence="7">Tn3 family transposase</fullName>
    </submittedName>
</protein>
<proteinExistence type="inferred from homology"/>
<dbReference type="Pfam" id="PF01526">
    <property type="entry name" value="DDE_Tnp_Tn3"/>
    <property type="match status" value="1"/>
</dbReference>
<evidence type="ECO:0000256" key="4">
    <source>
        <dbReference type="ARBA" id="ARBA00023172"/>
    </source>
</evidence>
<keyword evidence="2" id="KW-0815">Transposition</keyword>
<sequence>MAFLTDEQRCNYGTFAAVPDDGQLAGYFLLDRDARRRVMACRGARSQLGYAVQLGTVRFLGTFLGNPEHAPAEVVEYIADQLGYSPSVLTGYGAERTRWDHQSAIEDAYGYTDLKGDAWWKLARWLWDRCWSGNERPIALFDLATLHLVENKVLLPGATVLERLVSSIRERTNRKTWRTLAAKPTPAQRAALETLLPVENTRRTSKLDRLRRSPRDITGPGAGKAIDRFIELNKLGASGWDLSDIPASRLNALSRYASQVRAQAVADLAEPRRMATLVAFAAAMRTRAADEAIEVFDMLMSDLARTSANLAAKRRMRTLGDLDAAALMLREAWITLSHAAADPEQDVRSGFDVLDITAMHQAARTVGELARPEAETIADELTARYRTINQPLRRLAKHLDLEGVEEAGPLMEALKFLPKLERTLAKSRQSELFPPVPTDHLAPTWQMRVFPTEGEHAGGVDKHAWIVGTAEALRGALRRHNVFVPGLDKWGDPRKALLEDAAWESARTRVCRSLGLSEKPGVDLTRWCRELDDDYRRLAAGLADNPHVRIEQRTENGRMRDHLILTGLDKLTEPASLKELREAVDARIPTVDLPELLLEVHAWTGFLNHFHHVSEAGSRAEQLIISLAAVLVAEACNIGIQAMVSEDEPGRSRDQLFWVEQNYLRAETLRLANAVLVDYQATLPIVGHWGGGELASADGLRFATPLRALNSGPNPKYFAARGITLYNYLSDQYSGFNHIVIPGTRRDSLYLLDGILDQPTSLNPTEIATDTAGASEMIFGLFRLLGYQFSPRLADAGNTLLYRADPPADYGPLNPLTTGRIRLRTITDYWDDLLRLAGSLREGTVRASQILPVLAGQGRPSPLGRAVMQIGLLDRSAFLARYYHSELFRRKVNTQLNRQESRHELARRIFYGQKGELRQKYKEGQEDQLSTLGLILNACVLWNSVYIQEAVNQLRAEGHHVSDADLARLSPLGHDHIRIYLDDFWDSEGSLVEASRPQHAGDQAPVGPVGNGLSAVDEVAVHIVGPGAERFEVAVQ</sequence>
<dbReference type="Proteomes" id="UP001596180">
    <property type="component" value="Unassembled WGS sequence"/>
</dbReference>
<evidence type="ECO:0000259" key="6">
    <source>
        <dbReference type="Pfam" id="PF13700"/>
    </source>
</evidence>
<feature type="domain" description="DUF4158" evidence="6">
    <location>
        <begin position="3"/>
        <end position="167"/>
    </location>
</feature>
<dbReference type="InterPro" id="IPR002513">
    <property type="entry name" value="Tn3_Tnp_DDE_dom"/>
</dbReference>
<keyword evidence="8" id="KW-1185">Reference proteome</keyword>
<gene>
    <name evidence="7" type="ORF">ACFPZI_30850</name>
</gene>
<keyword evidence="3" id="KW-0238">DNA-binding</keyword>
<evidence type="ECO:0000313" key="7">
    <source>
        <dbReference type="EMBL" id="MFC5856011.1"/>
    </source>
</evidence>
<evidence type="ECO:0000259" key="5">
    <source>
        <dbReference type="Pfam" id="PF01526"/>
    </source>
</evidence>
<dbReference type="Pfam" id="PF13700">
    <property type="entry name" value="DUF4158"/>
    <property type="match status" value="1"/>
</dbReference>
<organism evidence="7 8">
    <name type="scientific">Streptomyces chlorus</name>
    <dbReference type="NCBI Taxonomy" id="887452"/>
    <lineage>
        <taxon>Bacteria</taxon>
        <taxon>Bacillati</taxon>
        <taxon>Actinomycetota</taxon>
        <taxon>Actinomycetes</taxon>
        <taxon>Kitasatosporales</taxon>
        <taxon>Streptomycetaceae</taxon>
        <taxon>Streptomyces</taxon>
    </lineage>
</organism>